<evidence type="ECO:0000313" key="2">
    <source>
        <dbReference type="EMBL" id="AFK34413.1"/>
    </source>
</evidence>
<sequence>MENKLHLHSDVSPSEFSISDKVSEDKINKEVSIIQTELRSTNTNAKFSNDQIQAISTEHPENKPELKKHFPKSPCDRYGSVVLDAVKENVGEKENMRNHAEEKYESTMGWTTFEDDENLHPNLFAHQDNSLRSSSINPFSQWN</sequence>
<feature type="compositionally biased region" description="Polar residues" evidence="1">
    <location>
        <begin position="127"/>
        <end position="143"/>
    </location>
</feature>
<reference evidence="2" key="1">
    <citation type="submission" date="2012-05" db="EMBL/GenBank/DDBJ databases">
        <authorList>
            <person name="Krishnakumar V."/>
            <person name="Cheung F."/>
            <person name="Xiao Y."/>
            <person name="Chan A."/>
            <person name="Moskal W.A."/>
            <person name="Town C.D."/>
        </authorList>
    </citation>
    <scope>NUCLEOTIDE SEQUENCE</scope>
</reference>
<dbReference type="EMBL" id="BT134618">
    <property type="protein sequence ID" value="AFK34413.1"/>
    <property type="molecule type" value="mRNA"/>
</dbReference>
<organism evidence="2">
    <name type="scientific">Lotus japonicus</name>
    <name type="common">Lotus corniculatus var. japonicus</name>
    <dbReference type="NCBI Taxonomy" id="34305"/>
    <lineage>
        <taxon>Eukaryota</taxon>
        <taxon>Viridiplantae</taxon>
        <taxon>Streptophyta</taxon>
        <taxon>Embryophyta</taxon>
        <taxon>Tracheophyta</taxon>
        <taxon>Spermatophyta</taxon>
        <taxon>Magnoliopsida</taxon>
        <taxon>eudicotyledons</taxon>
        <taxon>Gunneridae</taxon>
        <taxon>Pentapetalae</taxon>
        <taxon>rosids</taxon>
        <taxon>fabids</taxon>
        <taxon>Fabales</taxon>
        <taxon>Fabaceae</taxon>
        <taxon>Papilionoideae</taxon>
        <taxon>50 kb inversion clade</taxon>
        <taxon>NPAAA clade</taxon>
        <taxon>Hologalegina</taxon>
        <taxon>robinioid clade</taxon>
        <taxon>Loteae</taxon>
        <taxon>Lotus</taxon>
    </lineage>
</organism>
<name>I3S2C1_LOTJA</name>
<protein>
    <submittedName>
        <fullName evidence="2">Uncharacterized protein</fullName>
    </submittedName>
</protein>
<dbReference type="AlphaFoldDB" id="I3S2C1"/>
<dbReference type="PANTHER" id="PTHR37392:SF1">
    <property type="entry name" value="OS09G0556800 PROTEIN"/>
    <property type="match status" value="1"/>
</dbReference>
<proteinExistence type="evidence at transcript level"/>
<evidence type="ECO:0000256" key="1">
    <source>
        <dbReference type="SAM" id="MobiDB-lite"/>
    </source>
</evidence>
<feature type="region of interest" description="Disordered" evidence="1">
    <location>
        <begin position="124"/>
        <end position="143"/>
    </location>
</feature>
<accession>I3S2C1</accession>
<dbReference type="PANTHER" id="PTHR37392">
    <property type="entry name" value="OS09G0556800 PROTEIN"/>
    <property type="match status" value="1"/>
</dbReference>